<name>A0A5C6F436_9BACT</name>
<evidence type="ECO:0000256" key="2">
    <source>
        <dbReference type="ARBA" id="ARBA00022723"/>
    </source>
</evidence>
<sequence length="375" mass="40664">MLLDTIRSAADEDGFVLCGVAPAIESAGQSDLIRWIEAGYAGQMQYLADRIDAYQHPAGVLDGAKSIVALAFPYASRNPSNRDQANSPQGHLSQGHGKVARYAWSGIDYHDVIHPKLKRICRIINEAVPGAAARGVVDTAPISEREIAQLAGLGWRGKNTLLIHPGLGSYFFLACVLTDVDLPLSEPFSAMHCGTCTACLDACPTDAFVDAGVLDASRCISYLTIEHRGPIDPSLRPGIGDWAFGCDVCQEVCPWNRKPSRRDERSIQPIESLDLGELFSISDTEFRTRFRKSPMWRTRRRGMLRNAAIVLGNQADPSAIEPLLIGLADEDPIIRGASVWALGKIGTEAAIASLRNLRKTETDSDVTAELDGALI</sequence>
<dbReference type="GO" id="GO:0051539">
    <property type="term" value="F:4 iron, 4 sulfur cluster binding"/>
    <property type="evidence" value="ECO:0007669"/>
    <property type="project" value="UniProtKB-KW"/>
</dbReference>
<evidence type="ECO:0000259" key="6">
    <source>
        <dbReference type="Pfam" id="PF08331"/>
    </source>
</evidence>
<dbReference type="PANTHER" id="PTHR30002">
    <property type="entry name" value="EPOXYQUEUOSINE REDUCTASE"/>
    <property type="match status" value="1"/>
</dbReference>
<dbReference type="RefSeq" id="WP_246151474.1">
    <property type="nucleotide sequence ID" value="NZ_SJPX01000002.1"/>
</dbReference>
<dbReference type="InterPro" id="IPR011989">
    <property type="entry name" value="ARM-like"/>
</dbReference>
<dbReference type="InterPro" id="IPR004155">
    <property type="entry name" value="PBS_lyase_HEAT"/>
</dbReference>
<dbReference type="SMART" id="SM00567">
    <property type="entry name" value="EZ_HEAT"/>
    <property type="match status" value="2"/>
</dbReference>
<evidence type="ECO:0000256" key="5">
    <source>
        <dbReference type="ARBA" id="ARBA00023014"/>
    </source>
</evidence>
<dbReference type="InterPro" id="IPR004453">
    <property type="entry name" value="QueG"/>
</dbReference>
<dbReference type="Pfam" id="PF13484">
    <property type="entry name" value="Fer4_16"/>
    <property type="match status" value="1"/>
</dbReference>
<keyword evidence="3 7" id="KW-0560">Oxidoreductase</keyword>
<dbReference type="GO" id="GO:0046872">
    <property type="term" value="F:metal ion binding"/>
    <property type="evidence" value="ECO:0007669"/>
    <property type="project" value="UniProtKB-KW"/>
</dbReference>
<dbReference type="Proteomes" id="UP000317977">
    <property type="component" value="Unassembled WGS sequence"/>
</dbReference>
<keyword evidence="1" id="KW-0004">4Fe-4S</keyword>
<accession>A0A5C6F436</accession>
<dbReference type="SUPFAM" id="SSF48371">
    <property type="entry name" value="ARM repeat"/>
    <property type="match status" value="1"/>
</dbReference>
<dbReference type="GO" id="GO:0052693">
    <property type="term" value="F:epoxyqueuosine reductase activity"/>
    <property type="evidence" value="ECO:0007669"/>
    <property type="project" value="TreeGrafter"/>
</dbReference>
<organism evidence="7 8">
    <name type="scientific">Rubripirellula reticaptiva</name>
    <dbReference type="NCBI Taxonomy" id="2528013"/>
    <lineage>
        <taxon>Bacteria</taxon>
        <taxon>Pseudomonadati</taxon>
        <taxon>Planctomycetota</taxon>
        <taxon>Planctomycetia</taxon>
        <taxon>Pirellulales</taxon>
        <taxon>Pirellulaceae</taxon>
        <taxon>Rubripirellula</taxon>
    </lineage>
</organism>
<dbReference type="InterPro" id="IPR017900">
    <property type="entry name" value="4Fe4S_Fe_S_CS"/>
</dbReference>
<feature type="domain" description="DUF1730" evidence="6">
    <location>
        <begin position="56"/>
        <end position="139"/>
    </location>
</feature>
<keyword evidence="2" id="KW-0479">Metal-binding</keyword>
<dbReference type="NCBIfam" id="TIGR00276">
    <property type="entry name" value="tRNA epoxyqueuosine(34) reductase QueG"/>
    <property type="match status" value="1"/>
</dbReference>
<dbReference type="SUPFAM" id="SSF46548">
    <property type="entry name" value="alpha-helical ferredoxin"/>
    <property type="match status" value="1"/>
</dbReference>
<dbReference type="InterPro" id="IPR016024">
    <property type="entry name" value="ARM-type_fold"/>
</dbReference>
<evidence type="ECO:0000256" key="3">
    <source>
        <dbReference type="ARBA" id="ARBA00023002"/>
    </source>
</evidence>
<keyword evidence="5" id="KW-0411">Iron-sulfur</keyword>
<dbReference type="PANTHER" id="PTHR30002:SF4">
    <property type="entry name" value="EPOXYQUEUOSINE REDUCTASE"/>
    <property type="match status" value="1"/>
</dbReference>
<dbReference type="EMBL" id="SJPX01000002">
    <property type="protein sequence ID" value="TWU55290.1"/>
    <property type="molecule type" value="Genomic_DNA"/>
</dbReference>
<reference evidence="7 8" key="1">
    <citation type="submission" date="2019-02" db="EMBL/GenBank/DDBJ databases">
        <title>Deep-cultivation of Planctomycetes and their phenomic and genomic characterization uncovers novel biology.</title>
        <authorList>
            <person name="Wiegand S."/>
            <person name="Jogler M."/>
            <person name="Boedeker C."/>
            <person name="Pinto D."/>
            <person name="Vollmers J."/>
            <person name="Rivas-Marin E."/>
            <person name="Kohn T."/>
            <person name="Peeters S.H."/>
            <person name="Heuer A."/>
            <person name="Rast P."/>
            <person name="Oberbeckmann S."/>
            <person name="Bunk B."/>
            <person name="Jeske O."/>
            <person name="Meyerdierks A."/>
            <person name="Storesund J.E."/>
            <person name="Kallscheuer N."/>
            <person name="Luecker S."/>
            <person name="Lage O.M."/>
            <person name="Pohl T."/>
            <person name="Merkel B.J."/>
            <person name="Hornburger P."/>
            <person name="Mueller R.-W."/>
            <person name="Bruemmer F."/>
            <person name="Labrenz M."/>
            <person name="Spormann A.M."/>
            <person name="Op Den Camp H."/>
            <person name="Overmann J."/>
            <person name="Amann R."/>
            <person name="Jetten M.S.M."/>
            <person name="Mascher T."/>
            <person name="Medema M.H."/>
            <person name="Devos D.P."/>
            <person name="Kaster A.-K."/>
            <person name="Ovreas L."/>
            <person name="Rohde M."/>
            <person name="Galperin M.Y."/>
            <person name="Jogler C."/>
        </authorList>
    </citation>
    <scope>NUCLEOTIDE SEQUENCE [LARGE SCALE GENOMIC DNA]</scope>
    <source>
        <strain evidence="7 8">Poly59</strain>
    </source>
</reference>
<evidence type="ECO:0000313" key="8">
    <source>
        <dbReference type="Proteomes" id="UP000317977"/>
    </source>
</evidence>
<dbReference type="EC" id="1.1.-.-" evidence="7"/>
<proteinExistence type="predicted"/>
<dbReference type="InterPro" id="IPR013542">
    <property type="entry name" value="QueG_DUF1730"/>
</dbReference>
<evidence type="ECO:0000256" key="4">
    <source>
        <dbReference type="ARBA" id="ARBA00023004"/>
    </source>
</evidence>
<comment type="caution">
    <text evidence="7">The sequence shown here is derived from an EMBL/GenBank/DDBJ whole genome shotgun (WGS) entry which is preliminary data.</text>
</comment>
<keyword evidence="8" id="KW-1185">Reference proteome</keyword>
<protein>
    <submittedName>
        <fullName evidence="7">Epoxyqueuosine reductase</fullName>
        <ecNumber evidence="7">1.1.-.-</ecNumber>
    </submittedName>
</protein>
<gene>
    <name evidence="7" type="primary">queG</name>
    <name evidence="7" type="ORF">Poly59_15870</name>
</gene>
<dbReference type="Pfam" id="PF13646">
    <property type="entry name" value="HEAT_2"/>
    <property type="match status" value="1"/>
</dbReference>
<dbReference type="Pfam" id="PF08331">
    <property type="entry name" value="QueG_DUF1730"/>
    <property type="match status" value="1"/>
</dbReference>
<dbReference type="AlphaFoldDB" id="A0A5C6F436"/>
<keyword evidence="4" id="KW-0408">Iron</keyword>
<dbReference type="GO" id="GO:0008616">
    <property type="term" value="P:tRNA queuosine(34) biosynthetic process"/>
    <property type="evidence" value="ECO:0007669"/>
    <property type="project" value="InterPro"/>
</dbReference>
<dbReference type="Gene3D" id="3.30.70.20">
    <property type="match status" value="1"/>
</dbReference>
<dbReference type="Gene3D" id="1.25.10.10">
    <property type="entry name" value="Leucine-rich Repeat Variant"/>
    <property type="match status" value="1"/>
</dbReference>
<evidence type="ECO:0000313" key="7">
    <source>
        <dbReference type="EMBL" id="TWU55290.1"/>
    </source>
</evidence>
<dbReference type="PROSITE" id="PS00198">
    <property type="entry name" value="4FE4S_FER_1"/>
    <property type="match status" value="1"/>
</dbReference>
<evidence type="ECO:0000256" key="1">
    <source>
        <dbReference type="ARBA" id="ARBA00022485"/>
    </source>
</evidence>